<reference evidence="2" key="1">
    <citation type="submission" date="2016-10" db="EMBL/GenBank/DDBJ databases">
        <authorList>
            <person name="Varghese N."/>
            <person name="Submissions S."/>
        </authorList>
    </citation>
    <scope>NUCLEOTIDE SEQUENCE [LARGE SCALE GENOMIC DNA]</scope>
    <source>
        <strain evidence="2">DSM 23445</strain>
    </source>
</reference>
<sequence length="32" mass="3558">MNVAWCFIAVDIQSIALLVELTRAKLLVINLS</sequence>
<organism evidence="1 2">
    <name type="scientific">Algoriphagus locisalis</name>
    <dbReference type="NCBI Taxonomy" id="305507"/>
    <lineage>
        <taxon>Bacteria</taxon>
        <taxon>Pseudomonadati</taxon>
        <taxon>Bacteroidota</taxon>
        <taxon>Cytophagia</taxon>
        <taxon>Cytophagales</taxon>
        <taxon>Cyclobacteriaceae</taxon>
        <taxon>Algoriphagus</taxon>
    </lineage>
</organism>
<dbReference type="Proteomes" id="UP000199673">
    <property type="component" value="Unassembled WGS sequence"/>
</dbReference>
<dbReference type="EMBL" id="FPBF01000002">
    <property type="protein sequence ID" value="SFT72753.1"/>
    <property type="molecule type" value="Genomic_DNA"/>
</dbReference>
<evidence type="ECO:0000313" key="2">
    <source>
        <dbReference type="Proteomes" id="UP000199673"/>
    </source>
</evidence>
<dbReference type="AlphaFoldDB" id="A0A1I7AD10"/>
<keyword evidence="2" id="KW-1185">Reference proteome</keyword>
<protein>
    <submittedName>
        <fullName evidence="1">Uncharacterized protein</fullName>
    </submittedName>
</protein>
<gene>
    <name evidence="1" type="ORF">SAMN04489724_1862</name>
</gene>
<evidence type="ECO:0000313" key="1">
    <source>
        <dbReference type="EMBL" id="SFT72753.1"/>
    </source>
</evidence>
<proteinExistence type="predicted"/>
<dbReference type="STRING" id="305507.SAMN04489724_1862"/>
<name>A0A1I7AD10_9BACT</name>
<accession>A0A1I7AD10</accession>